<dbReference type="EMBL" id="BMKK01000010">
    <property type="protein sequence ID" value="GGD72713.1"/>
    <property type="molecule type" value="Genomic_DNA"/>
</dbReference>
<evidence type="ECO:0000313" key="1">
    <source>
        <dbReference type="EMBL" id="GGD72713.1"/>
    </source>
</evidence>
<organism evidence="1 2">
    <name type="scientific">Emticicia aquatilis</name>
    <dbReference type="NCBI Taxonomy" id="1537369"/>
    <lineage>
        <taxon>Bacteria</taxon>
        <taxon>Pseudomonadati</taxon>
        <taxon>Bacteroidota</taxon>
        <taxon>Cytophagia</taxon>
        <taxon>Cytophagales</taxon>
        <taxon>Leadbetterellaceae</taxon>
        <taxon>Emticicia</taxon>
    </lineage>
</organism>
<dbReference type="Proteomes" id="UP000609064">
    <property type="component" value="Unassembled WGS sequence"/>
</dbReference>
<protein>
    <submittedName>
        <fullName evidence="1">Uncharacterized protein</fullName>
    </submittedName>
</protein>
<comment type="caution">
    <text evidence="1">The sequence shown here is derived from an EMBL/GenBank/DDBJ whole genome shotgun (WGS) entry which is preliminary data.</text>
</comment>
<proteinExistence type="predicted"/>
<reference evidence="1" key="2">
    <citation type="submission" date="2020-09" db="EMBL/GenBank/DDBJ databases">
        <authorList>
            <person name="Sun Q."/>
            <person name="Zhou Y."/>
        </authorList>
    </citation>
    <scope>NUCLEOTIDE SEQUENCE</scope>
    <source>
        <strain evidence="1">CGMCC 1.15958</strain>
    </source>
</reference>
<accession>A0A916Z2B9</accession>
<gene>
    <name evidence="1" type="ORF">GCM10011514_41020</name>
</gene>
<name>A0A916Z2B9_9BACT</name>
<sequence length="46" mass="5348">MRKLELFKAETFFICDVERDTDRQDGKDFVVIAQIACRSPKLSAKK</sequence>
<evidence type="ECO:0000313" key="2">
    <source>
        <dbReference type="Proteomes" id="UP000609064"/>
    </source>
</evidence>
<reference evidence="1" key="1">
    <citation type="journal article" date="2014" name="Int. J. Syst. Evol. Microbiol.">
        <title>Complete genome sequence of Corynebacterium casei LMG S-19264T (=DSM 44701T), isolated from a smear-ripened cheese.</title>
        <authorList>
            <consortium name="US DOE Joint Genome Institute (JGI-PGF)"/>
            <person name="Walter F."/>
            <person name="Albersmeier A."/>
            <person name="Kalinowski J."/>
            <person name="Ruckert C."/>
        </authorList>
    </citation>
    <scope>NUCLEOTIDE SEQUENCE</scope>
    <source>
        <strain evidence="1">CGMCC 1.15958</strain>
    </source>
</reference>
<keyword evidence="2" id="KW-1185">Reference proteome</keyword>
<dbReference type="AlphaFoldDB" id="A0A916Z2B9"/>
<dbReference type="RefSeq" id="WP_188768931.1">
    <property type="nucleotide sequence ID" value="NZ_BMKK01000010.1"/>
</dbReference>